<keyword evidence="2" id="KW-0472">Membrane</keyword>
<evidence type="ECO:0000313" key="3">
    <source>
        <dbReference type="EMBL" id="PNS42921.1"/>
    </source>
</evidence>
<reference evidence="3 4" key="1">
    <citation type="submission" date="2016-10" db="EMBL/GenBank/DDBJ databases">
        <authorList>
            <person name="Varghese N."/>
        </authorList>
    </citation>
    <scope>NUCLEOTIDE SEQUENCE [LARGE SCALE GENOMIC DNA]</scope>
    <source>
        <strain evidence="3 4">KA00225</strain>
    </source>
</reference>
<feature type="compositionally biased region" description="Low complexity" evidence="1">
    <location>
        <begin position="320"/>
        <end position="357"/>
    </location>
</feature>
<evidence type="ECO:0000256" key="1">
    <source>
        <dbReference type="SAM" id="MobiDB-lite"/>
    </source>
</evidence>
<name>A0A2K1STN6_GARVA</name>
<accession>A0A2K1STN6</accession>
<feature type="transmembrane region" description="Helical" evidence="2">
    <location>
        <begin position="205"/>
        <end position="228"/>
    </location>
</feature>
<dbReference type="OrthoDB" id="3233179at2"/>
<keyword evidence="2" id="KW-0812">Transmembrane</keyword>
<evidence type="ECO:0000256" key="2">
    <source>
        <dbReference type="SAM" id="Phobius"/>
    </source>
</evidence>
<feature type="compositionally biased region" description="Gly residues" evidence="1">
    <location>
        <begin position="375"/>
        <end position="384"/>
    </location>
</feature>
<dbReference type="EMBL" id="MNLH01000006">
    <property type="protein sequence ID" value="PNS42921.1"/>
    <property type="molecule type" value="Genomic_DNA"/>
</dbReference>
<dbReference type="AlphaFoldDB" id="A0A2K1STN6"/>
<feature type="region of interest" description="Disordered" evidence="1">
    <location>
        <begin position="162"/>
        <end position="193"/>
    </location>
</feature>
<feature type="compositionally biased region" description="Acidic residues" evidence="1">
    <location>
        <begin position="276"/>
        <end position="286"/>
    </location>
</feature>
<dbReference type="Proteomes" id="UP000236146">
    <property type="component" value="Unassembled WGS sequence"/>
</dbReference>
<gene>
    <name evidence="3" type="ORF">BFS05_05475</name>
</gene>
<organism evidence="3 4">
    <name type="scientific">Gardnerella vaginalis</name>
    <dbReference type="NCBI Taxonomy" id="2702"/>
    <lineage>
        <taxon>Bacteria</taxon>
        <taxon>Bacillati</taxon>
        <taxon>Actinomycetota</taxon>
        <taxon>Actinomycetes</taxon>
        <taxon>Bifidobacteriales</taxon>
        <taxon>Bifidobacteriaceae</taxon>
        <taxon>Gardnerella</taxon>
    </lineage>
</organism>
<feature type="transmembrane region" description="Helical" evidence="2">
    <location>
        <begin position="7"/>
        <end position="26"/>
    </location>
</feature>
<keyword evidence="2" id="KW-1133">Transmembrane helix</keyword>
<comment type="caution">
    <text evidence="3">The sequence shown here is derived from an EMBL/GenBank/DDBJ whole genome shotgun (WGS) entry which is preliminary data.</text>
</comment>
<feature type="region of interest" description="Disordered" evidence="1">
    <location>
        <begin position="237"/>
        <end position="384"/>
    </location>
</feature>
<feature type="compositionally biased region" description="Polar residues" evidence="1">
    <location>
        <begin position="302"/>
        <end position="319"/>
    </location>
</feature>
<feature type="compositionally biased region" description="Polar residues" evidence="1">
    <location>
        <begin position="181"/>
        <end position="193"/>
    </location>
</feature>
<evidence type="ECO:0000313" key="4">
    <source>
        <dbReference type="Proteomes" id="UP000236146"/>
    </source>
</evidence>
<feature type="transmembrane region" description="Helical" evidence="2">
    <location>
        <begin position="32"/>
        <end position="53"/>
    </location>
</feature>
<dbReference type="RefSeq" id="WP_103084967.1">
    <property type="nucleotide sequence ID" value="NZ_MNLH01000006.1"/>
</dbReference>
<protein>
    <submittedName>
        <fullName evidence="3">Uncharacterized protein</fullName>
    </submittedName>
</protein>
<feature type="compositionally biased region" description="Low complexity" evidence="1">
    <location>
        <begin position="240"/>
        <end position="266"/>
    </location>
</feature>
<proteinExistence type="predicted"/>
<sequence>MKNFFKGISFTQVLAGSLAAVTSFLLSSKIGIAGSVIGVAIGSIVSAVASQIYQNVIRASKEKIQNPRTQSHETNNKEIAQATGDDIKMSNVPVSGNFNNANNFDYSLDTDNFNDTINYEKPGNDNNINIPRTRTISSNANDESINNTRVMELAAIREQREEDMQLSNGSDENPIPLSKALRNSNRSYSQENISNDHMESRYKKLVILVSVLSALAAVVITAGAILLFTQGKGTDNINYPQQEQNTNNQEQPNQLKQQNKNEQSENNTKEDNSDKDSDDSNADDNEDSKTNNNDDEAGNSGDDLSQSSQPGTSDQNNTDGSSGYESPSDSSNSSSSGSSGSDTSSGSSSGSQSHTGSNAGSGSSKSVDKSYKKGSGSGEAGRGN</sequence>